<gene>
    <name evidence="2" type="ORF">BLA29_003483</name>
</gene>
<dbReference type="Pfam" id="PF13385">
    <property type="entry name" value="Laminin_G_3"/>
    <property type="match status" value="1"/>
</dbReference>
<dbReference type="GO" id="GO:0008104">
    <property type="term" value="P:intracellular protein localization"/>
    <property type="evidence" value="ECO:0007669"/>
    <property type="project" value="TreeGrafter"/>
</dbReference>
<dbReference type="Proteomes" id="UP000194236">
    <property type="component" value="Unassembled WGS sequence"/>
</dbReference>
<evidence type="ECO:0000313" key="2">
    <source>
        <dbReference type="EMBL" id="OTF82919.1"/>
    </source>
</evidence>
<dbReference type="GO" id="GO:0005829">
    <property type="term" value="C:cytosol"/>
    <property type="evidence" value="ECO:0007669"/>
    <property type="project" value="TreeGrafter"/>
</dbReference>
<keyword evidence="3" id="KW-1185">Reference proteome</keyword>
<dbReference type="Pfam" id="PF15787">
    <property type="entry name" value="DUF4704"/>
    <property type="match status" value="2"/>
</dbReference>
<dbReference type="GO" id="GO:0016020">
    <property type="term" value="C:membrane"/>
    <property type="evidence" value="ECO:0007669"/>
    <property type="project" value="TreeGrafter"/>
</dbReference>
<dbReference type="GO" id="GO:0019901">
    <property type="term" value="F:protein kinase binding"/>
    <property type="evidence" value="ECO:0007669"/>
    <property type="project" value="TreeGrafter"/>
</dbReference>
<organism evidence="2 3">
    <name type="scientific">Euroglyphus maynei</name>
    <name type="common">Mayne's house dust mite</name>
    <dbReference type="NCBI Taxonomy" id="6958"/>
    <lineage>
        <taxon>Eukaryota</taxon>
        <taxon>Metazoa</taxon>
        <taxon>Ecdysozoa</taxon>
        <taxon>Arthropoda</taxon>
        <taxon>Chelicerata</taxon>
        <taxon>Arachnida</taxon>
        <taxon>Acari</taxon>
        <taxon>Acariformes</taxon>
        <taxon>Sarcoptiformes</taxon>
        <taxon>Astigmata</taxon>
        <taxon>Psoroptidia</taxon>
        <taxon>Analgoidea</taxon>
        <taxon>Pyroglyphidae</taxon>
        <taxon>Pyroglyphinae</taxon>
        <taxon>Euroglyphus</taxon>
    </lineage>
</organism>
<dbReference type="Gene3D" id="2.60.120.200">
    <property type="match status" value="1"/>
</dbReference>
<name>A0A1Y3BPL6_EURMA</name>
<dbReference type="InterPro" id="IPR031570">
    <property type="entry name" value="NBEA/BDCP_DUF4704"/>
</dbReference>
<feature type="domain" description="DUF4704" evidence="1">
    <location>
        <begin position="465"/>
        <end position="660"/>
    </location>
</feature>
<feature type="non-terminal residue" evidence="2">
    <location>
        <position position="665"/>
    </location>
</feature>
<dbReference type="OrthoDB" id="26681at2759"/>
<evidence type="ECO:0000313" key="3">
    <source>
        <dbReference type="Proteomes" id="UP000194236"/>
    </source>
</evidence>
<dbReference type="InterPro" id="IPR011989">
    <property type="entry name" value="ARM-like"/>
</dbReference>
<dbReference type="EMBL" id="MUJZ01006132">
    <property type="protein sequence ID" value="OTF82919.1"/>
    <property type="molecule type" value="Genomic_DNA"/>
</dbReference>
<dbReference type="PANTHER" id="PTHR13743:SF162">
    <property type="entry name" value="NEUROBEACHIN"/>
    <property type="match status" value="1"/>
</dbReference>
<dbReference type="InterPro" id="IPR013320">
    <property type="entry name" value="ConA-like_dom_sf"/>
</dbReference>
<dbReference type="InterPro" id="IPR050865">
    <property type="entry name" value="BEACH_Domain"/>
</dbReference>
<dbReference type="InterPro" id="IPR016024">
    <property type="entry name" value="ARM-type_fold"/>
</dbReference>
<feature type="domain" description="DUF4704" evidence="1">
    <location>
        <begin position="280"/>
        <end position="444"/>
    </location>
</feature>
<proteinExistence type="predicted"/>
<comment type="caution">
    <text evidence="2">The sequence shown here is derived from an EMBL/GenBank/DDBJ whole genome shotgun (WGS) entry which is preliminary data.</text>
</comment>
<feature type="non-terminal residue" evidence="2">
    <location>
        <position position="1"/>
    </location>
</feature>
<dbReference type="SUPFAM" id="SSF48371">
    <property type="entry name" value="ARM repeat"/>
    <property type="match status" value="1"/>
</dbReference>
<dbReference type="AlphaFoldDB" id="A0A1Y3BPL6"/>
<dbReference type="Gene3D" id="1.25.10.10">
    <property type="entry name" value="Leucine-rich Repeat Variant"/>
    <property type="match status" value="1"/>
</dbReference>
<reference evidence="2 3" key="1">
    <citation type="submission" date="2017-03" db="EMBL/GenBank/DDBJ databases">
        <title>Genome Survey of Euroglyphus maynei.</title>
        <authorList>
            <person name="Arlian L.G."/>
            <person name="Morgan M.S."/>
            <person name="Rider S.D."/>
        </authorList>
    </citation>
    <scope>NUCLEOTIDE SEQUENCE [LARGE SCALE GENOMIC DNA]</scope>
    <source>
        <strain evidence="2">Arlian Lab</strain>
        <tissue evidence="2">Whole body</tissue>
    </source>
</reference>
<evidence type="ECO:0000259" key="1">
    <source>
        <dbReference type="Pfam" id="PF15787"/>
    </source>
</evidence>
<protein>
    <submittedName>
        <fullName evidence="2">Neurobeachin-like protein</fullName>
    </submittedName>
</protein>
<dbReference type="PANTHER" id="PTHR13743">
    <property type="entry name" value="BEIGE/BEACH-RELATED"/>
    <property type="match status" value="1"/>
</dbReference>
<sequence length="665" mass="75664">EIINLQTTYSCNVKELLAILKLSEEDPRLLHYIRNANLYQRNRPNAFFAFPGSDGSVLALPPFQKWPIQNGWSFVTWFRIESNSINSQPYLYYFRTSKSGVGYSAHFTGNCLVLTSMKIKGKGFQHCIPYEFVSQKWYHCAITYVTKWRGAEVKVYVNGQLTANTEMAWQVQTNDHFDKCYIGGTPDLNDTYLFSGQIASIYLFHEALNPSQICSIHRLGPSYIGQYKHSNESQMDLPVGIKRVLYEEKLSSSIFCLYTPVAVESDTLCLQCLPKNNVSYFISSPHAALMGQAKSIQTHSISSTLQSIGGIRALLPLLYRFAQKNDSDACSTLIGFTCDLLEFSPQWFGNEMIQSHGFVTIASILSKNARLLINNDTLEVLLNLTKTLISTSNNNDALILKQLLDNILFNASLWIYVDAKIQMKLYCYLSSEFLSGANYSMMNSTSGNQISTMISNNHTQVLFNGIIFNEVRRISTVLQLLHSLKYYYWLTEEKTYNVKALDYKLRPNDEELETIRSYILLFIKQLIIKGNGIHLDELQAILNYLVTVNQDANIIDVLQMLQSLMCEHPASLIPAFDAKHGVQTIFKLLNSNNEEIRIQALKLLGYFLSRSTPKRKQDVMGPNNLYMLLCEHLIPFTPLTINTYNALFEILTETSIESIRVNSSC</sequence>
<accession>A0A1Y3BPL6</accession>
<dbReference type="SUPFAM" id="SSF49899">
    <property type="entry name" value="Concanavalin A-like lectins/glucanases"/>
    <property type="match status" value="1"/>
</dbReference>